<evidence type="ECO:0000313" key="3">
    <source>
        <dbReference type="EMBL" id="QQP33013.1"/>
    </source>
</evidence>
<evidence type="ECO:0000313" key="4">
    <source>
        <dbReference type="Proteomes" id="UP000595437"/>
    </source>
</evidence>
<organism evidence="3 4">
    <name type="scientific">Caligus rogercresseyi</name>
    <name type="common">Sea louse</name>
    <dbReference type="NCBI Taxonomy" id="217165"/>
    <lineage>
        <taxon>Eukaryota</taxon>
        <taxon>Metazoa</taxon>
        <taxon>Ecdysozoa</taxon>
        <taxon>Arthropoda</taxon>
        <taxon>Crustacea</taxon>
        <taxon>Multicrustacea</taxon>
        <taxon>Hexanauplia</taxon>
        <taxon>Copepoda</taxon>
        <taxon>Siphonostomatoida</taxon>
        <taxon>Caligidae</taxon>
        <taxon>Caligus</taxon>
    </lineage>
</organism>
<reference evidence="3" key="2">
    <citation type="journal article" name="Sci. Data">
        <title>Chromosome-scale genome assembly of the sea louse Caligus rogercresseyi by SMRT sequencing and Hi-C analysis.</title>
        <authorList>
            <person name="Gallardo-Escarate C."/>
            <person name="Valenzuela-Munoz V."/>
            <person name="Nunez-Acuna G."/>
            <person name="Valenzuela-Miranda D."/>
            <person name="Goncalves A.T."/>
            <person name="Escobar-Sepulveda H."/>
            <person name="Liachko I."/>
            <person name="Nelson B."/>
            <person name="Roberts S."/>
            <person name="Warren W."/>
        </authorList>
    </citation>
    <scope>NUCLEOTIDE SEQUENCE</scope>
    <source>
        <tissue evidence="3">Whole tissue</tissue>
    </source>
</reference>
<dbReference type="EMBL" id="CP045909">
    <property type="protein sequence ID" value="QQP32315.1"/>
    <property type="molecule type" value="Genomic_DNA"/>
</dbReference>
<evidence type="ECO:0000313" key="2">
    <source>
        <dbReference type="EMBL" id="QQP32315.1"/>
    </source>
</evidence>
<dbReference type="AlphaFoldDB" id="A0A7T8GMI5"/>
<dbReference type="OrthoDB" id="16120at2759"/>
<feature type="region of interest" description="Disordered" evidence="1">
    <location>
        <begin position="91"/>
        <end position="121"/>
    </location>
</feature>
<sequence>MSSVDTLESLCISRYLSYLEDECAAYVSLTQKDSLLLRGLSKRMLGLLKAQINGAMSGLASSSLREKMLSLILVGRRFPSPKYCNVLHREVAKEDHEEDEEEEDEALEEDGGDLNDSDLDDEERVYSNCPNTCCTGAYIQETMVGVIMSADIRQLIFTSEKVSSRRRREAHYTEFNVPAVLSHLLSSTHGRYSQLERIVFADNFIRNKRSSPLSLLEEDHLLMDLMTNFRSKSRFFAMLNHQNAQTDRFLRHFETSEDASIALEEEGSSNGGGGGKYTPSDRMGLVVDLLVLFRDVVPKDLGYYKLTELTLKNNIQCELYSKANFQFELLARIGFSCPRLRILDIFGTDTWADCLIAFFFRDAFHSLHRYLFFMENEDDENSAYHPHDISRYCQFCLEPASPQRCRETLYH</sequence>
<keyword evidence="4" id="KW-1185">Reference proteome</keyword>
<protein>
    <submittedName>
        <fullName evidence="3">Uncharacterized protein</fullName>
    </submittedName>
</protein>
<proteinExistence type="predicted"/>
<dbReference type="EMBL" id="CP045908">
    <property type="protein sequence ID" value="QQP33013.1"/>
    <property type="molecule type" value="Genomic_DNA"/>
</dbReference>
<evidence type="ECO:0000256" key="1">
    <source>
        <dbReference type="SAM" id="MobiDB-lite"/>
    </source>
</evidence>
<accession>A0A7T8GMI5</accession>
<dbReference type="Proteomes" id="UP000595437">
    <property type="component" value="Chromosome 20"/>
</dbReference>
<feature type="compositionally biased region" description="Acidic residues" evidence="1">
    <location>
        <begin position="96"/>
        <end position="121"/>
    </location>
</feature>
<gene>
    <name evidence="3" type="ORF">FKW44_024237</name>
    <name evidence="2" type="ORF">FKW44_024582</name>
</gene>
<reference evidence="4" key="1">
    <citation type="submission" date="2021-01" db="EMBL/GenBank/DDBJ databases">
        <title>Caligus Genome Assembly.</title>
        <authorList>
            <person name="Gallardo-Escarate C."/>
        </authorList>
    </citation>
    <scope>NUCLEOTIDE SEQUENCE [LARGE SCALE GENOMIC DNA]</scope>
</reference>
<name>A0A7T8GMI5_CALRO</name>
<dbReference type="Proteomes" id="UP000595437">
    <property type="component" value="Chromosome 19"/>
</dbReference>